<reference evidence="2 3" key="1">
    <citation type="submission" date="2019-03" db="EMBL/GenBank/DDBJ databases">
        <title>Genomic Encyclopedia of Type Strains, Phase IV (KMG-IV): sequencing the most valuable type-strain genomes for metagenomic binning, comparative biology and taxonomic classification.</title>
        <authorList>
            <person name="Goeker M."/>
        </authorList>
    </citation>
    <scope>NUCLEOTIDE SEQUENCE [LARGE SCALE GENOMIC DNA]</scope>
    <source>
        <strain evidence="2 3">DSM 101483</strain>
    </source>
</reference>
<feature type="domain" description="Cyclic nucleotide-binding" evidence="1">
    <location>
        <begin position="13"/>
        <end position="146"/>
    </location>
</feature>
<dbReference type="SMART" id="SM00100">
    <property type="entry name" value="cNMP"/>
    <property type="match status" value="1"/>
</dbReference>
<dbReference type="Pfam" id="PF00027">
    <property type="entry name" value="cNMP_binding"/>
    <property type="match status" value="1"/>
</dbReference>
<accession>A0AA94THX8</accession>
<name>A0AA94THX8_9BACT</name>
<dbReference type="InterPro" id="IPR018488">
    <property type="entry name" value="cNMP-bd_CS"/>
</dbReference>
<gene>
    <name evidence="2" type="ORF">EDC59_11423</name>
</gene>
<comment type="caution">
    <text evidence="2">The sequence shown here is derived from an EMBL/GenBank/DDBJ whole genome shotgun (WGS) entry which is preliminary data.</text>
</comment>
<dbReference type="GO" id="GO:0005829">
    <property type="term" value="C:cytosol"/>
    <property type="evidence" value="ECO:0007669"/>
    <property type="project" value="TreeGrafter"/>
</dbReference>
<dbReference type="InterPro" id="IPR014710">
    <property type="entry name" value="RmlC-like_jellyroll"/>
</dbReference>
<protein>
    <submittedName>
        <fullName evidence="2">Cyclic nucleotide-binding protein</fullName>
    </submittedName>
</protein>
<sequence length="176" mass="19903">MTTDRIDWGSIPLFKDLPAPAMDKVRPIFDLRTLEPGENLITEGEEGDEMFILVEGRVRVSKSMLIKGMEVPLLEMDNPRKVLATLEEIDHPVFGEIALMDRETRSATVQAVAPSRFLVTDRLRFFDLLDKEPAIGVRLFKRLARRMASTIRRNNGEIVKLTTALALALSRNKTTP</sequence>
<proteinExistence type="predicted"/>
<dbReference type="SUPFAM" id="SSF51206">
    <property type="entry name" value="cAMP-binding domain-like"/>
    <property type="match status" value="1"/>
</dbReference>
<dbReference type="InterPro" id="IPR000595">
    <property type="entry name" value="cNMP-bd_dom"/>
</dbReference>
<organism evidence="2 3">
    <name type="scientific">Pseudodesulfovibrio indicus</name>
    <dbReference type="NCBI Taxonomy" id="1716143"/>
    <lineage>
        <taxon>Bacteria</taxon>
        <taxon>Pseudomonadati</taxon>
        <taxon>Thermodesulfobacteriota</taxon>
        <taxon>Desulfovibrionia</taxon>
        <taxon>Desulfovibrionales</taxon>
        <taxon>Desulfovibrionaceae</taxon>
    </lineage>
</organism>
<dbReference type="Gene3D" id="2.60.120.10">
    <property type="entry name" value="Jelly Rolls"/>
    <property type="match status" value="1"/>
</dbReference>
<evidence type="ECO:0000259" key="1">
    <source>
        <dbReference type="PROSITE" id="PS50042"/>
    </source>
</evidence>
<dbReference type="PANTHER" id="PTHR24567">
    <property type="entry name" value="CRP FAMILY TRANSCRIPTIONAL REGULATORY PROTEIN"/>
    <property type="match status" value="1"/>
</dbReference>
<dbReference type="EMBL" id="SOBK01000014">
    <property type="protein sequence ID" value="TDT86258.1"/>
    <property type="molecule type" value="Genomic_DNA"/>
</dbReference>
<dbReference type="PROSITE" id="PS00889">
    <property type="entry name" value="CNMP_BINDING_2"/>
    <property type="match status" value="1"/>
</dbReference>
<dbReference type="Proteomes" id="UP000295506">
    <property type="component" value="Unassembled WGS sequence"/>
</dbReference>
<dbReference type="PROSITE" id="PS00888">
    <property type="entry name" value="CNMP_BINDING_1"/>
    <property type="match status" value="1"/>
</dbReference>
<evidence type="ECO:0000313" key="2">
    <source>
        <dbReference type="EMBL" id="TDT86258.1"/>
    </source>
</evidence>
<dbReference type="PRINTS" id="PR00103">
    <property type="entry name" value="CAMPKINASE"/>
</dbReference>
<dbReference type="GO" id="GO:0003700">
    <property type="term" value="F:DNA-binding transcription factor activity"/>
    <property type="evidence" value="ECO:0007669"/>
    <property type="project" value="TreeGrafter"/>
</dbReference>
<dbReference type="InterPro" id="IPR018490">
    <property type="entry name" value="cNMP-bd_dom_sf"/>
</dbReference>
<dbReference type="AlphaFoldDB" id="A0AA94THX8"/>
<dbReference type="PANTHER" id="PTHR24567:SF74">
    <property type="entry name" value="HTH-TYPE TRANSCRIPTIONAL REGULATOR ARCR"/>
    <property type="match status" value="1"/>
</dbReference>
<dbReference type="RefSeq" id="WP_078063550.1">
    <property type="nucleotide sequence ID" value="NZ_CP014206.1"/>
</dbReference>
<dbReference type="PROSITE" id="PS50042">
    <property type="entry name" value="CNMP_BINDING_3"/>
    <property type="match status" value="1"/>
</dbReference>
<evidence type="ECO:0000313" key="3">
    <source>
        <dbReference type="Proteomes" id="UP000295506"/>
    </source>
</evidence>
<dbReference type="CDD" id="cd00038">
    <property type="entry name" value="CAP_ED"/>
    <property type="match status" value="1"/>
</dbReference>
<dbReference type="InterPro" id="IPR050397">
    <property type="entry name" value="Env_Response_Regulators"/>
</dbReference>